<dbReference type="EMBL" id="MPTB01000021">
    <property type="protein sequence ID" value="OMD46219.1"/>
    <property type="molecule type" value="Genomic_DNA"/>
</dbReference>
<dbReference type="SUPFAM" id="SSF55486">
    <property type="entry name" value="Metalloproteases ('zincins'), catalytic domain"/>
    <property type="match status" value="1"/>
</dbReference>
<keyword evidence="3 6" id="KW-0378">Hydrolase</keyword>
<dbReference type="Pfam" id="PF01432">
    <property type="entry name" value="Peptidase_M3"/>
    <property type="match status" value="1"/>
</dbReference>
<keyword evidence="2 6" id="KW-0479">Metal-binding</keyword>
<dbReference type="InterPro" id="IPR001333">
    <property type="entry name" value="Peptidase_M32_Taq"/>
</dbReference>
<evidence type="ECO:0008006" key="11">
    <source>
        <dbReference type="Google" id="ProtNLM"/>
    </source>
</evidence>
<comment type="caution">
    <text evidence="9">The sequence shown here is derived from an EMBL/GenBank/DDBJ whole genome shotgun (WGS) entry which is preliminary data.</text>
</comment>
<name>A0ABX3H8B4_PAEBO</name>
<keyword evidence="10" id="KW-1185">Reference proteome</keyword>
<dbReference type="InterPro" id="IPR013647">
    <property type="entry name" value="OligopepF_N_dom"/>
</dbReference>
<evidence type="ECO:0000313" key="9">
    <source>
        <dbReference type="EMBL" id="OMD46219.1"/>
    </source>
</evidence>
<keyword evidence="1 6" id="KW-0645">Protease</keyword>
<feature type="domain" description="Peptidase M3A/M3B catalytic" evidence="7">
    <location>
        <begin position="197"/>
        <end position="573"/>
    </location>
</feature>
<keyword evidence="5 6" id="KW-0482">Metalloprotease</keyword>
<evidence type="ECO:0000256" key="1">
    <source>
        <dbReference type="ARBA" id="ARBA00022670"/>
    </source>
</evidence>
<evidence type="ECO:0000256" key="4">
    <source>
        <dbReference type="ARBA" id="ARBA00022833"/>
    </source>
</evidence>
<evidence type="ECO:0000256" key="3">
    <source>
        <dbReference type="ARBA" id="ARBA00022801"/>
    </source>
</evidence>
<dbReference type="InterPro" id="IPR034006">
    <property type="entry name" value="M3B_PepF_2"/>
</dbReference>
<evidence type="ECO:0000259" key="8">
    <source>
        <dbReference type="Pfam" id="PF08439"/>
    </source>
</evidence>
<dbReference type="RefSeq" id="WP_076111734.1">
    <property type="nucleotide sequence ID" value="NZ_MPTB01000021.1"/>
</dbReference>
<gene>
    <name evidence="9" type="ORF">BSK56_16960</name>
</gene>
<dbReference type="InterPro" id="IPR001567">
    <property type="entry name" value="Pept_M3A_M3B_dom"/>
</dbReference>
<proteinExistence type="inferred from homology"/>
<dbReference type="Proteomes" id="UP000187412">
    <property type="component" value="Unassembled WGS sequence"/>
</dbReference>
<dbReference type="Gene3D" id="1.10.1370.20">
    <property type="entry name" value="Oligoendopeptidase f, C-terminal domain"/>
    <property type="match status" value="1"/>
</dbReference>
<dbReference type="CDD" id="cd09607">
    <property type="entry name" value="M3B_PepF"/>
    <property type="match status" value="1"/>
</dbReference>
<dbReference type="Gene3D" id="1.20.140.70">
    <property type="entry name" value="Oligopeptidase f, N-terminal domain"/>
    <property type="match status" value="1"/>
</dbReference>
<dbReference type="PANTHER" id="PTHR34217:SF1">
    <property type="entry name" value="CARBOXYPEPTIDASE 1"/>
    <property type="match status" value="1"/>
</dbReference>
<dbReference type="PANTHER" id="PTHR34217">
    <property type="entry name" value="METAL-DEPENDENT CARBOXYPEPTIDASE"/>
    <property type="match status" value="1"/>
</dbReference>
<evidence type="ECO:0000256" key="2">
    <source>
        <dbReference type="ARBA" id="ARBA00022723"/>
    </source>
</evidence>
<comment type="cofactor">
    <cofactor evidence="6">
        <name>Zn(2+)</name>
        <dbReference type="ChEBI" id="CHEBI:29105"/>
    </cofactor>
    <text evidence="6">Binds 1 zinc ion.</text>
</comment>
<dbReference type="InterPro" id="IPR042088">
    <property type="entry name" value="OligoPept_F_C"/>
</dbReference>
<dbReference type="Pfam" id="PF08439">
    <property type="entry name" value="Peptidase_M3_N"/>
    <property type="match status" value="1"/>
</dbReference>
<keyword evidence="4 6" id="KW-0862">Zinc</keyword>
<evidence type="ECO:0000313" key="10">
    <source>
        <dbReference type="Proteomes" id="UP000187412"/>
    </source>
</evidence>
<feature type="domain" description="Oligopeptidase F N-terminal" evidence="8">
    <location>
        <begin position="110"/>
        <end position="177"/>
    </location>
</feature>
<accession>A0ABX3H8B4</accession>
<organism evidence="9 10">
    <name type="scientific">Paenibacillus borealis</name>
    <dbReference type="NCBI Taxonomy" id="160799"/>
    <lineage>
        <taxon>Bacteria</taxon>
        <taxon>Bacillati</taxon>
        <taxon>Bacillota</taxon>
        <taxon>Bacilli</taxon>
        <taxon>Bacillales</taxon>
        <taxon>Paenibacillaceae</taxon>
        <taxon>Paenibacillus</taxon>
    </lineage>
</organism>
<sequence length="602" mass="66864">MDLTWDLESLYPSFQSGQFQEDLKLAETLASGLKAWAALHLKDNDNAAKQTEEFLERYNAFKRVYLCLFSYAELVFSSDSGNAEAVNSMDELEDTAAGAGEALVSFSKWLAQVSAEDLENIIQSSDYLAGHAFYLRQLQRQSQYLLSEEAETVIARMQNTGAKAWERLYMRTLSTLRADVEMEGAIRSLSLSELRNLVYDNDPRVRKAAYEAEAGACRSVAEQSAACLNAVCGEAAAVYELRGYASPLHKVLAASRMDQETLEVMLQAIEESLPVFGQYYLQKAKLLGHTGPLPFYDIFAPVGGESSARITYPQAQELIVAGFSTFSAELGEFARKVFDRRWIDAEPRSGKGNFGMCVDIFPIGESRIMTSFTGSYMDVSVLAHEIGHAYHSSCLAGETMVNTDYPIPVAETASIFCESLINQKLLQSAPEGEVLAILERSLSDAGYYIVDFYARYLFESRLYNRRKSGALTVEELNSLMLEAMTAAYGDSVAPESIHPYQWISKAGYYMTGNEFLNFPYSFGLLFSKGLYAQYKKRGGDFVNQYQSFLAASSRTTIADAAELMDIDVHSLEFWRDALALIAEDILQFGTGSSFLPGSVVEQ</sequence>
<comment type="similarity">
    <text evidence="6">Belongs to the peptidase M3 family.</text>
</comment>
<evidence type="ECO:0000256" key="6">
    <source>
        <dbReference type="RuleBase" id="RU003435"/>
    </source>
</evidence>
<evidence type="ECO:0000259" key="7">
    <source>
        <dbReference type="Pfam" id="PF01432"/>
    </source>
</evidence>
<reference evidence="9 10" key="1">
    <citation type="submission" date="2016-10" db="EMBL/GenBank/DDBJ databases">
        <title>Paenibacillus species isolates.</title>
        <authorList>
            <person name="Beno S.M."/>
        </authorList>
    </citation>
    <scope>NUCLEOTIDE SEQUENCE [LARGE SCALE GENOMIC DNA]</scope>
    <source>
        <strain evidence="9 10">FSL H7-0744</strain>
    </source>
</reference>
<protein>
    <recommendedName>
        <fullName evidence="11">Oligoendopeptidase F</fullName>
    </recommendedName>
</protein>
<evidence type="ECO:0000256" key="5">
    <source>
        <dbReference type="ARBA" id="ARBA00023049"/>
    </source>
</evidence>